<dbReference type="SMART" id="SM00715">
    <property type="entry name" value="LA"/>
    <property type="match status" value="1"/>
</dbReference>
<evidence type="ECO:0000256" key="3">
    <source>
        <dbReference type="PROSITE-ProRule" id="PRU00332"/>
    </source>
</evidence>
<feature type="domain" description="HTH La-type RNA-binding" evidence="5">
    <location>
        <begin position="42"/>
        <end position="132"/>
    </location>
</feature>
<accession>A0A814P5D8</accession>
<dbReference type="SUPFAM" id="SSF46785">
    <property type="entry name" value="Winged helix' DNA-binding domain"/>
    <property type="match status" value="1"/>
</dbReference>
<evidence type="ECO:0000259" key="5">
    <source>
        <dbReference type="PROSITE" id="PS50961"/>
    </source>
</evidence>
<name>A0A814P5D8_ADIRI</name>
<dbReference type="PANTHER" id="PTHR22792:SF131">
    <property type="entry name" value="LA-RELATED PROTEIN LARP4B"/>
    <property type="match status" value="1"/>
</dbReference>
<reference evidence="6" key="1">
    <citation type="submission" date="2021-02" db="EMBL/GenBank/DDBJ databases">
        <authorList>
            <person name="Nowell W R."/>
        </authorList>
    </citation>
    <scope>NUCLEOTIDE SEQUENCE</scope>
</reference>
<feature type="compositionally biased region" description="Low complexity" evidence="4">
    <location>
        <begin position="390"/>
        <end position="438"/>
    </location>
</feature>
<comment type="caution">
    <text evidence="6">The sequence shown here is derived from an EMBL/GenBank/DDBJ whole genome shotgun (WGS) entry which is preliminary data.</text>
</comment>
<dbReference type="InterPro" id="IPR035979">
    <property type="entry name" value="RBD_domain_sf"/>
</dbReference>
<sequence>MLNPMNNEMENNMRTNQSHVHTFNDQSSLLLNANPHATSDTPLSSEQLRDKLRKQLEYYFSKENIINDIYLQSQMDADNYVPISMIGNFKLVKRLTHDLQLIIDVLKESPLMEVDSEEKKVRSSDSKIHLPTRKRCIIILRNVPLDATDNEILGLFINDSCPVAAIGCERVLESDHSDCWYVTFHSEDDAQNAFLYLTRENISIRDQKILARMKACLWQKPPIPSNESLAKPSPSSKSSIQEYYTPIYLPSAAPPTNHITPAPFLRNLSQQPTINYHPTQILQQQQRQHVPLNYNVNMLPHQPTIPTALPFATNNPHQVNMNFYPPTHYINRNHPVFPTNFWYIPSAIDSYSSMFIPLNSLIRTYNGIHKPKTRLTAPKSRKPVSHHDGANAANSNLANSSQNQNASSAEESHSTVPSSETSSNVPTSTSSSGETNNENHFDQVLNGNDQYQKE</sequence>
<evidence type="ECO:0000313" key="6">
    <source>
        <dbReference type="EMBL" id="CAF1100727.1"/>
    </source>
</evidence>
<dbReference type="Proteomes" id="UP000663852">
    <property type="component" value="Unassembled WGS sequence"/>
</dbReference>
<dbReference type="GO" id="GO:0003730">
    <property type="term" value="F:mRNA 3'-UTR binding"/>
    <property type="evidence" value="ECO:0007669"/>
    <property type="project" value="TreeGrafter"/>
</dbReference>
<dbReference type="Gene3D" id="3.30.70.330">
    <property type="match status" value="1"/>
</dbReference>
<feature type="region of interest" description="Disordered" evidence="4">
    <location>
        <begin position="372"/>
        <end position="454"/>
    </location>
</feature>
<evidence type="ECO:0000313" key="7">
    <source>
        <dbReference type="Proteomes" id="UP000663852"/>
    </source>
</evidence>
<dbReference type="InterPro" id="IPR006630">
    <property type="entry name" value="La_HTH"/>
</dbReference>
<evidence type="ECO:0000256" key="4">
    <source>
        <dbReference type="SAM" id="MobiDB-lite"/>
    </source>
</evidence>
<protein>
    <recommendedName>
        <fullName evidence="5">HTH La-type RNA-binding domain-containing protein</fullName>
    </recommendedName>
</protein>
<dbReference type="InterPro" id="IPR036388">
    <property type="entry name" value="WH-like_DNA-bd_sf"/>
</dbReference>
<gene>
    <name evidence="6" type="ORF">EDS130_LOCUS19978</name>
</gene>
<dbReference type="GO" id="GO:0005829">
    <property type="term" value="C:cytosol"/>
    <property type="evidence" value="ECO:0007669"/>
    <property type="project" value="TreeGrafter"/>
</dbReference>
<dbReference type="GO" id="GO:0010494">
    <property type="term" value="C:cytoplasmic stress granule"/>
    <property type="evidence" value="ECO:0007669"/>
    <property type="project" value="TreeGrafter"/>
</dbReference>
<evidence type="ECO:0000256" key="2">
    <source>
        <dbReference type="ARBA" id="ARBA00022884"/>
    </source>
</evidence>
<dbReference type="AlphaFoldDB" id="A0A814P5D8"/>
<dbReference type="PROSITE" id="PS50961">
    <property type="entry name" value="HTH_LA"/>
    <property type="match status" value="1"/>
</dbReference>
<dbReference type="SUPFAM" id="SSF54928">
    <property type="entry name" value="RNA-binding domain, RBD"/>
    <property type="match status" value="1"/>
</dbReference>
<dbReference type="InterPro" id="IPR058699">
    <property type="entry name" value="RRM_LARP4/4B"/>
</dbReference>
<feature type="compositionally biased region" description="Polar residues" evidence="4">
    <location>
        <begin position="445"/>
        <end position="454"/>
    </location>
</feature>
<dbReference type="InterPro" id="IPR012677">
    <property type="entry name" value="Nucleotide-bd_a/b_plait_sf"/>
</dbReference>
<feature type="compositionally biased region" description="Basic residues" evidence="4">
    <location>
        <begin position="372"/>
        <end position="384"/>
    </location>
</feature>
<proteinExistence type="predicted"/>
<dbReference type="PANTHER" id="PTHR22792">
    <property type="entry name" value="LUPUS LA PROTEIN-RELATED"/>
    <property type="match status" value="1"/>
</dbReference>
<dbReference type="OrthoDB" id="10046764at2759"/>
<evidence type="ECO:0000256" key="1">
    <source>
        <dbReference type="ARBA" id="ARBA00022553"/>
    </source>
</evidence>
<keyword evidence="1" id="KW-0597">Phosphoprotein</keyword>
<keyword evidence="2 3" id="KW-0694">RNA-binding</keyword>
<dbReference type="InterPro" id="IPR036390">
    <property type="entry name" value="WH_DNA-bd_sf"/>
</dbReference>
<dbReference type="Pfam" id="PF26088">
    <property type="entry name" value="RRM_LARP4"/>
    <property type="match status" value="1"/>
</dbReference>
<dbReference type="Pfam" id="PF05383">
    <property type="entry name" value="La"/>
    <property type="match status" value="1"/>
</dbReference>
<dbReference type="InterPro" id="IPR045180">
    <property type="entry name" value="La_dom_prot"/>
</dbReference>
<dbReference type="GO" id="GO:0045727">
    <property type="term" value="P:positive regulation of translation"/>
    <property type="evidence" value="ECO:0007669"/>
    <property type="project" value="TreeGrafter"/>
</dbReference>
<dbReference type="EMBL" id="CAJNOJ010000097">
    <property type="protein sequence ID" value="CAF1100727.1"/>
    <property type="molecule type" value="Genomic_DNA"/>
</dbReference>
<dbReference type="Gene3D" id="1.10.10.10">
    <property type="entry name" value="Winged helix-like DNA-binding domain superfamily/Winged helix DNA-binding domain"/>
    <property type="match status" value="1"/>
</dbReference>
<organism evidence="6 7">
    <name type="scientific">Adineta ricciae</name>
    <name type="common">Rotifer</name>
    <dbReference type="NCBI Taxonomy" id="249248"/>
    <lineage>
        <taxon>Eukaryota</taxon>
        <taxon>Metazoa</taxon>
        <taxon>Spiralia</taxon>
        <taxon>Gnathifera</taxon>
        <taxon>Rotifera</taxon>
        <taxon>Eurotatoria</taxon>
        <taxon>Bdelloidea</taxon>
        <taxon>Adinetida</taxon>
        <taxon>Adinetidae</taxon>
        <taxon>Adineta</taxon>
    </lineage>
</organism>